<dbReference type="PROSITE" id="PS00062">
    <property type="entry name" value="ALDOKETO_REDUCTASE_2"/>
    <property type="match status" value="1"/>
</dbReference>
<evidence type="ECO:0000313" key="7">
    <source>
        <dbReference type="Proteomes" id="UP001497480"/>
    </source>
</evidence>
<reference evidence="6 7" key="1">
    <citation type="submission" date="2024-03" db="EMBL/GenBank/DDBJ databases">
        <authorList>
            <person name="Martinez-Hernandez J."/>
        </authorList>
    </citation>
    <scope>NUCLEOTIDE SEQUENCE [LARGE SCALE GENOMIC DNA]</scope>
</reference>
<dbReference type="GO" id="GO:0016616">
    <property type="term" value="F:oxidoreductase activity, acting on the CH-OH group of donors, NAD or NADP as acceptor"/>
    <property type="evidence" value="ECO:0007669"/>
    <property type="project" value="InterPro"/>
</dbReference>
<dbReference type="PRINTS" id="PR00069">
    <property type="entry name" value="ALDKETRDTASE"/>
</dbReference>
<feature type="binding site" evidence="3">
    <location>
        <position position="120"/>
    </location>
    <ligand>
        <name>substrate</name>
    </ligand>
</feature>
<evidence type="ECO:0000256" key="3">
    <source>
        <dbReference type="PIRSR" id="PIRSR000097-2"/>
    </source>
</evidence>
<evidence type="ECO:0000256" key="4">
    <source>
        <dbReference type="PIRSR" id="PIRSR000097-3"/>
    </source>
</evidence>
<dbReference type="FunFam" id="3.20.20.100:FF:000014">
    <property type="entry name" value="NAD(P)-linked oxidoreductase superfamily protein"/>
    <property type="match status" value="1"/>
</dbReference>
<evidence type="ECO:0000313" key="6">
    <source>
        <dbReference type="EMBL" id="CAL0332602.1"/>
    </source>
</evidence>
<dbReference type="InterPro" id="IPR020471">
    <property type="entry name" value="AKR"/>
</dbReference>
<feature type="domain" description="NADP-dependent oxidoreductase" evidence="5">
    <location>
        <begin position="21"/>
        <end position="293"/>
    </location>
</feature>
<comment type="caution">
    <text evidence="6">The sequence shown here is derived from an EMBL/GenBank/DDBJ whole genome shotgun (WGS) entry which is preliminary data.</text>
</comment>
<dbReference type="Gene3D" id="3.20.20.100">
    <property type="entry name" value="NADP-dependent oxidoreductase domain"/>
    <property type="match status" value="1"/>
</dbReference>
<dbReference type="Proteomes" id="UP001497480">
    <property type="component" value="Unassembled WGS sequence"/>
</dbReference>
<dbReference type="InterPro" id="IPR023210">
    <property type="entry name" value="NADP_OxRdtase_dom"/>
</dbReference>
<dbReference type="SUPFAM" id="SSF51430">
    <property type="entry name" value="NAD(P)-linked oxidoreductase"/>
    <property type="match status" value="1"/>
</dbReference>
<evidence type="ECO:0000256" key="2">
    <source>
        <dbReference type="PIRSR" id="PIRSR000097-1"/>
    </source>
</evidence>
<dbReference type="PROSITE" id="PS00063">
    <property type="entry name" value="ALDOKETO_REDUCTASE_3"/>
    <property type="match status" value="1"/>
</dbReference>
<dbReference type="AlphaFoldDB" id="A0AAV1YEZ4"/>
<feature type="active site" description="Proton donor" evidence="2">
    <location>
        <position position="57"/>
    </location>
</feature>
<name>A0AAV1YEZ4_LUPLU</name>
<dbReference type="InterPro" id="IPR036812">
    <property type="entry name" value="NAD(P)_OxRdtase_dom_sf"/>
</dbReference>
<protein>
    <recommendedName>
        <fullName evidence="5">NADP-dependent oxidoreductase domain-containing protein</fullName>
    </recommendedName>
</protein>
<gene>
    <name evidence="6" type="ORF">LLUT_LOCUS33662</name>
</gene>
<dbReference type="EMBL" id="CAXHTB010000024">
    <property type="protein sequence ID" value="CAL0332602.1"/>
    <property type="molecule type" value="Genomic_DNA"/>
</dbReference>
<accession>A0AAV1YEZ4</accession>
<dbReference type="InterPro" id="IPR044497">
    <property type="entry name" value="AKR4A/B"/>
</dbReference>
<dbReference type="InterPro" id="IPR018170">
    <property type="entry name" value="Aldo/ket_reductase_CS"/>
</dbReference>
<dbReference type="PANTHER" id="PTHR11732">
    <property type="entry name" value="ALDO/KETO REDUCTASE"/>
    <property type="match status" value="1"/>
</dbReference>
<feature type="site" description="Lowers pKa of active site Tyr" evidence="4">
    <location>
        <position position="87"/>
    </location>
</feature>
<proteinExistence type="predicted"/>
<evidence type="ECO:0000256" key="1">
    <source>
        <dbReference type="ARBA" id="ARBA00023002"/>
    </source>
</evidence>
<dbReference type="CDD" id="cd19124">
    <property type="entry name" value="AKR_AKR4A_4B"/>
    <property type="match status" value="1"/>
</dbReference>
<dbReference type="GO" id="GO:0044550">
    <property type="term" value="P:secondary metabolite biosynthetic process"/>
    <property type="evidence" value="ECO:0007669"/>
    <property type="project" value="UniProtKB-ARBA"/>
</dbReference>
<sequence>MGGKKIPEVLLNSGQKMPVIGMGTSIDPPRPSNAELASIFVDAIEVGYTHFDSASVYGTEEAIGLAVAKALELGLIKSRDEVFITSKPWNTDAHHDLIVPALKTTLKKLGMEYVDLYLIHWPVRLRHDLENPTVFSKEDLLPFDVEGTWKAMEDCYKLGLAKSIGVCNYGIKKLTKLLEIATIPPAVIQVEMNSSWQQGKLREFCKQKGIHVSAWSALGAYKIFWGSGAVMENPILQEIATAKGKTIAQVALRWVYQQGSSAMAKSFNKERMTQNLDIFDFELSEEELEKIKHVPQRRQYKGEMWLSENGSCKTLEELWDGDV</sequence>
<organism evidence="6 7">
    <name type="scientific">Lupinus luteus</name>
    <name type="common">European yellow lupine</name>
    <dbReference type="NCBI Taxonomy" id="3873"/>
    <lineage>
        <taxon>Eukaryota</taxon>
        <taxon>Viridiplantae</taxon>
        <taxon>Streptophyta</taxon>
        <taxon>Embryophyta</taxon>
        <taxon>Tracheophyta</taxon>
        <taxon>Spermatophyta</taxon>
        <taxon>Magnoliopsida</taxon>
        <taxon>eudicotyledons</taxon>
        <taxon>Gunneridae</taxon>
        <taxon>Pentapetalae</taxon>
        <taxon>rosids</taxon>
        <taxon>fabids</taxon>
        <taxon>Fabales</taxon>
        <taxon>Fabaceae</taxon>
        <taxon>Papilionoideae</taxon>
        <taxon>50 kb inversion clade</taxon>
        <taxon>genistoids sensu lato</taxon>
        <taxon>core genistoids</taxon>
        <taxon>Genisteae</taxon>
        <taxon>Lupinus</taxon>
    </lineage>
</organism>
<keyword evidence="1" id="KW-0560">Oxidoreductase</keyword>
<evidence type="ECO:0000259" key="5">
    <source>
        <dbReference type="Pfam" id="PF00248"/>
    </source>
</evidence>
<keyword evidence="7" id="KW-1185">Reference proteome</keyword>
<dbReference type="Pfam" id="PF00248">
    <property type="entry name" value="Aldo_ket_red"/>
    <property type="match status" value="1"/>
</dbReference>
<dbReference type="PIRSF" id="PIRSF000097">
    <property type="entry name" value="AKR"/>
    <property type="match status" value="1"/>
</dbReference>